<gene>
    <name evidence="1" type="ORF">HYPDE_37243</name>
</gene>
<organism evidence="1 2">
    <name type="scientific">Hyphomicrobium denitrificans 1NES1</name>
    <dbReference type="NCBI Taxonomy" id="670307"/>
    <lineage>
        <taxon>Bacteria</taxon>
        <taxon>Pseudomonadati</taxon>
        <taxon>Pseudomonadota</taxon>
        <taxon>Alphaproteobacteria</taxon>
        <taxon>Hyphomicrobiales</taxon>
        <taxon>Hyphomicrobiaceae</taxon>
        <taxon>Hyphomicrobium</taxon>
    </lineage>
</organism>
<accession>N0BG77</accession>
<dbReference type="KEGG" id="hdt:HYPDE_37243"/>
<evidence type="ECO:0000313" key="2">
    <source>
        <dbReference type="Proteomes" id="UP000005952"/>
    </source>
</evidence>
<dbReference type="EMBL" id="CP005587">
    <property type="protein sequence ID" value="AGK59120.1"/>
    <property type="molecule type" value="Genomic_DNA"/>
</dbReference>
<evidence type="ECO:0000313" key="1">
    <source>
        <dbReference type="EMBL" id="AGK59120.1"/>
    </source>
</evidence>
<proteinExistence type="predicted"/>
<dbReference type="Proteomes" id="UP000005952">
    <property type="component" value="Chromosome"/>
</dbReference>
<protein>
    <submittedName>
        <fullName evidence="1">Uncharacterized protein</fullName>
    </submittedName>
</protein>
<keyword evidence="2" id="KW-1185">Reference proteome</keyword>
<name>N0BG77_9HYPH</name>
<dbReference type="AlphaFoldDB" id="N0BG77"/>
<dbReference type="HOGENOM" id="CLU_2734584_0_0_5"/>
<sequence length="71" mass="7998">MIDPGCHAVTTQTRQCRLLIGAKLLSDDPTCKPHRKRFSAFRAHVIYTPENLLDEHKGAFAIALLWLWGAP</sequence>
<reference evidence="1 2" key="1">
    <citation type="journal article" date="2013" name="Genome Announc.">
        <title>Genome sequences for three denitrifying bacterial strains isolated from a uranium- and nitrate-contaminated subsurface environment.</title>
        <authorList>
            <person name="Venkatramanan R."/>
            <person name="Prakash O."/>
            <person name="Woyke T."/>
            <person name="Chain P."/>
            <person name="Goodwin L.A."/>
            <person name="Watson D."/>
            <person name="Brooks S."/>
            <person name="Kostka J.E."/>
            <person name="Green S.J."/>
        </authorList>
    </citation>
    <scope>NUCLEOTIDE SEQUENCE [LARGE SCALE GENOMIC DNA]</scope>
    <source>
        <strain evidence="1 2">1NES1</strain>
    </source>
</reference>